<evidence type="ECO:0000313" key="3">
    <source>
        <dbReference type="EMBL" id="KAK0391602.1"/>
    </source>
</evidence>
<feature type="domain" description="Rhamnogalacturonase A/B/Epimerase-like pectate lyase" evidence="2">
    <location>
        <begin position="67"/>
        <end position="263"/>
    </location>
</feature>
<sequence length="751" mass="80036">MLKYLTLFVAAVANTAAAPSTISNVSIKAATTYWYANMDHTGEFRGIAPYVDNSDSYEVYKTVDPGDGNAIQDAIDSGGRQNQWLASDPRVVYLPPGTYEVGSTINLRTDTILMGDATDPPVIKAAAGFDGDTLLNGKDPSVGNAGELSFAVGVKNIILDTTAVDAGSEFTALYWGVAQVCQLQNLQIKMPQSVDGNGHSGIKLGQGSTLGLADIRIENGLNGIWHNGHQQAFYKNVYFFQNTVGMLIDGGKTITILNPTFETVGIAVRHTGESPFIGIIDAKSINSGVTYNSTGYASVLIDNLDKDTSSDVVMLPSGIALGESSHVDTFTYGNTVGRSPVYGSTTTNVARPEAVAPGGRFPAVAAPNYGDLTAGDFINIKDPSQNGGQTINGDGQGNEVEALTAALQYAAKNNKIAYFPSGDYRVESTLTIPVGSRIVGEAWSTISAAGSFFKDASAPKPVIQIGTQNDVGIIQVQDMRFTVAEVLPGAIIVEVNAAGNRPGDVALWNSAITVGGTRGADDLTNNCWDPSNPCQGAYLGMHLTEGSSAYVENVWNWVADHFTEDLNRGSVIAGKGGALVESTKGTWLYALGVEHWWLYQLNLRNAENVAVGMLQSETNYDQGVYAQSLVPSPWTADKNGWGDPDYAWCGGDDGYCRMGVSNWVNGGSNIYYYGSASWAFFNGPDKHSCPNDGADCQEFIHWIEKTPDNFQSFGWCAKAVKYALRLADATNIGTSPDFTGSWGSLVGRYTP</sequence>
<feature type="signal peptide" evidence="1">
    <location>
        <begin position="1"/>
        <end position="17"/>
    </location>
</feature>
<gene>
    <name evidence="3" type="ORF">NLU13_1102</name>
</gene>
<protein>
    <recommendedName>
        <fullName evidence="2">Rhamnogalacturonase A/B/Epimerase-like pectate lyase domain-containing protein</fullName>
    </recommendedName>
</protein>
<organism evidence="3 4">
    <name type="scientific">Sarocladium strictum</name>
    <name type="common">Black bundle disease fungus</name>
    <name type="synonym">Acremonium strictum</name>
    <dbReference type="NCBI Taxonomy" id="5046"/>
    <lineage>
        <taxon>Eukaryota</taxon>
        <taxon>Fungi</taxon>
        <taxon>Dikarya</taxon>
        <taxon>Ascomycota</taxon>
        <taxon>Pezizomycotina</taxon>
        <taxon>Sordariomycetes</taxon>
        <taxon>Hypocreomycetidae</taxon>
        <taxon>Hypocreales</taxon>
        <taxon>Sarocladiaceae</taxon>
        <taxon>Sarocladium</taxon>
    </lineage>
</organism>
<dbReference type="SUPFAM" id="SSF51126">
    <property type="entry name" value="Pectin lyase-like"/>
    <property type="match status" value="2"/>
</dbReference>
<dbReference type="FunFam" id="2.160.20.10:FF:000049">
    <property type="entry name" value="Putative exo-beta-1,3-glucanase"/>
    <property type="match status" value="1"/>
</dbReference>
<reference evidence="3" key="1">
    <citation type="submission" date="2022-10" db="EMBL/GenBank/DDBJ databases">
        <title>Determination and structural analysis of whole genome sequence of Sarocladium strictum F4-1.</title>
        <authorList>
            <person name="Hu L."/>
            <person name="Jiang Y."/>
        </authorList>
    </citation>
    <scope>NUCLEOTIDE SEQUENCE</scope>
    <source>
        <strain evidence="3">F4-1</strain>
    </source>
</reference>
<dbReference type="InterPro" id="IPR024535">
    <property type="entry name" value="RHGA/B-epi-like_pectate_lyase"/>
</dbReference>
<name>A0AA39GT37_SARSR</name>
<keyword evidence="4" id="KW-1185">Reference proteome</keyword>
<proteinExistence type="predicted"/>
<evidence type="ECO:0000259" key="2">
    <source>
        <dbReference type="Pfam" id="PF12708"/>
    </source>
</evidence>
<accession>A0AA39GT37</accession>
<dbReference type="InterPro" id="IPR012334">
    <property type="entry name" value="Pectin_lyas_fold"/>
</dbReference>
<dbReference type="Pfam" id="PF12708">
    <property type="entry name" value="Pect-lyase_RHGA_epim"/>
    <property type="match status" value="2"/>
</dbReference>
<dbReference type="AlphaFoldDB" id="A0AA39GT37"/>
<feature type="domain" description="Rhamnogalacturonase A/B/Epimerase-like pectate lyase" evidence="2">
    <location>
        <begin position="391"/>
        <end position="457"/>
    </location>
</feature>
<dbReference type="InterPro" id="IPR011050">
    <property type="entry name" value="Pectin_lyase_fold/virulence"/>
</dbReference>
<comment type="caution">
    <text evidence="3">The sequence shown here is derived from an EMBL/GenBank/DDBJ whole genome shotgun (WGS) entry which is preliminary data.</text>
</comment>
<keyword evidence="1" id="KW-0732">Signal</keyword>
<feature type="chain" id="PRO_5041340224" description="Rhamnogalacturonase A/B/Epimerase-like pectate lyase domain-containing protein" evidence="1">
    <location>
        <begin position="18"/>
        <end position="751"/>
    </location>
</feature>
<evidence type="ECO:0000313" key="4">
    <source>
        <dbReference type="Proteomes" id="UP001175261"/>
    </source>
</evidence>
<dbReference type="CDD" id="cd23668">
    <property type="entry name" value="GH55_beta13glucanase-like"/>
    <property type="match status" value="1"/>
</dbReference>
<dbReference type="Gene3D" id="2.160.20.10">
    <property type="entry name" value="Single-stranded right-handed beta-helix, Pectin lyase-like"/>
    <property type="match status" value="2"/>
</dbReference>
<dbReference type="Proteomes" id="UP001175261">
    <property type="component" value="Unassembled WGS sequence"/>
</dbReference>
<evidence type="ECO:0000256" key="1">
    <source>
        <dbReference type="SAM" id="SignalP"/>
    </source>
</evidence>
<dbReference type="EMBL" id="JAPDFR010000001">
    <property type="protein sequence ID" value="KAK0391602.1"/>
    <property type="molecule type" value="Genomic_DNA"/>
</dbReference>